<keyword evidence="9" id="KW-1207">Sterol metabolism</keyword>
<dbReference type="PANTHER" id="PTHR47470">
    <property type="entry name" value="CHOLESTEROL OXIDASE"/>
    <property type="match status" value="1"/>
</dbReference>
<keyword evidence="11" id="KW-0413">Isomerase</keyword>
<keyword evidence="6 17" id="KW-0274">FAD</keyword>
<dbReference type="InterPro" id="IPR000172">
    <property type="entry name" value="GMC_OxRdtase_N"/>
</dbReference>
<evidence type="ECO:0000256" key="7">
    <source>
        <dbReference type="ARBA" id="ARBA00023002"/>
    </source>
</evidence>
<dbReference type="InterPro" id="IPR029058">
    <property type="entry name" value="AB_hydrolase_fold"/>
</dbReference>
<gene>
    <name evidence="19" type="ORF">AA0119_g4831</name>
</gene>
<organism evidence="19 20">
    <name type="scientific">Alternaria tenuissima</name>
    <dbReference type="NCBI Taxonomy" id="119927"/>
    <lineage>
        <taxon>Eukaryota</taxon>
        <taxon>Fungi</taxon>
        <taxon>Dikarya</taxon>
        <taxon>Ascomycota</taxon>
        <taxon>Pezizomycotina</taxon>
        <taxon>Dothideomycetes</taxon>
        <taxon>Pleosporomycetidae</taxon>
        <taxon>Pleosporales</taxon>
        <taxon>Pleosporineae</taxon>
        <taxon>Pleosporaceae</taxon>
        <taxon>Alternaria</taxon>
        <taxon>Alternaria sect. Alternaria</taxon>
        <taxon>Alternaria alternata complex</taxon>
    </lineage>
</organism>
<keyword evidence="10" id="KW-0753">Steroid metabolism</keyword>
<dbReference type="PANTHER" id="PTHR47470:SF1">
    <property type="entry name" value="FAD-DEPENDENT OXIDOREDUCTASE 2 FAD BINDING DOMAIN-CONTAINING PROTEIN"/>
    <property type="match status" value="1"/>
</dbReference>
<accession>A0ABY0GDL7</accession>
<dbReference type="EMBL" id="PDXF01000013">
    <property type="protein sequence ID" value="RYO03494.1"/>
    <property type="molecule type" value="Genomic_DNA"/>
</dbReference>
<evidence type="ECO:0000256" key="16">
    <source>
        <dbReference type="ARBA" id="ARBA00049778"/>
    </source>
</evidence>
<keyword evidence="8" id="KW-0443">Lipid metabolism</keyword>
<evidence type="ECO:0000256" key="3">
    <source>
        <dbReference type="ARBA" id="ARBA00010790"/>
    </source>
</evidence>
<dbReference type="SUPFAM" id="SSF53474">
    <property type="entry name" value="alpha/beta-Hydrolases"/>
    <property type="match status" value="1"/>
</dbReference>
<evidence type="ECO:0000256" key="11">
    <source>
        <dbReference type="ARBA" id="ARBA00023235"/>
    </source>
</evidence>
<evidence type="ECO:0000256" key="10">
    <source>
        <dbReference type="ARBA" id="ARBA00023221"/>
    </source>
</evidence>
<comment type="pathway">
    <text evidence="2">Mycotoxin biosynthesis.</text>
</comment>
<dbReference type="Pfam" id="PF05199">
    <property type="entry name" value="GMC_oxred_C"/>
    <property type="match status" value="1"/>
</dbReference>
<dbReference type="Gene3D" id="3.50.50.60">
    <property type="entry name" value="FAD/NAD(P)-binding domain"/>
    <property type="match status" value="3"/>
</dbReference>
<evidence type="ECO:0000256" key="5">
    <source>
        <dbReference type="ARBA" id="ARBA00022630"/>
    </source>
</evidence>
<comment type="pathway">
    <text evidence="13">Steroid metabolism; cholesterol degradation.</text>
</comment>
<evidence type="ECO:0000256" key="13">
    <source>
        <dbReference type="ARBA" id="ARBA00049645"/>
    </source>
</evidence>
<evidence type="ECO:0000256" key="9">
    <source>
        <dbReference type="ARBA" id="ARBA00023166"/>
    </source>
</evidence>
<evidence type="ECO:0000256" key="2">
    <source>
        <dbReference type="ARBA" id="ARBA00004685"/>
    </source>
</evidence>
<reference evidence="20" key="1">
    <citation type="journal article" date="2019" name="bioRxiv">
        <title>Genomics, evolutionary history and diagnostics of the Alternaria alternata species group including apple and Asian pear pathotypes.</title>
        <authorList>
            <person name="Armitage A.D."/>
            <person name="Cockerton H.M."/>
            <person name="Sreenivasaprasad S."/>
            <person name="Woodhall J.W."/>
            <person name="Lane C.R."/>
            <person name="Harrison R.J."/>
            <person name="Clarkson J.P."/>
        </authorList>
    </citation>
    <scope>NUCLEOTIDE SEQUENCE [LARGE SCALE GENOMIC DNA]</scope>
    <source>
        <strain evidence="20">FERA 635</strain>
    </source>
</reference>
<name>A0ABY0GDL7_9PLEO</name>
<evidence type="ECO:0000313" key="20">
    <source>
        <dbReference type="Proteomes" id="UP000293195"/>
    </source>
</evidence>
<keyword evidence="20" id="KW-1185">Reference proteome</keyword>
<protein>
    <recommendedName>
        <fullName evidence="15">Cholesterol oxidase</fullName>
        <ecNumber evidence="14">1.1.3.6</ecNumber>
        <ecNumber evidence="12">5.3.3.1</ecNumber>
    </recommendedName>
    <alternativeName>
        <fullName evidence="16">Cholesterol isomerase</fullName>
    </alternativeName>
</protein>
<evidence type="ECO:0000256" key="8">
    <source>
        <dbReference type="ARBA" id="ARBA00023098"/>
    </source>
</evidence>
<dbReference type="EC" id="5.3.3.1" evidence="12"/>
<feature type="domain" description="Glucose-methanol-choline oxidoreductase N-terminal" evidence="18">
    <location>
        <begin position="24"/>
        <end position="47"/>
    </location>
</feature>
<dbReference type="EC" id="1.1.3.6" evidence="14"/>
<dbReference type="InterPro" id="IPR052542">
    <property type="entry name" value="Cholesterol_Oxidase"/>
</dbReference>
<comment type="caution">
    <text evidence="19">The sequence shown here is derived from an EMBL/GenBank/DDBJ whole genome shotgun (WGS) entry which is preliminary data.</text>
</comment>
<evidence type="ECO:0000256" key="12">
    <source>
        <dbReference type="ARBA" id="ARBA00038856"/>
    </source>
</evidence>
<evidence type="ECO:0000256" key="1">
    <source>
        <dbReference type="ARBA" id="ARBA00001974"/>
    </source>
</evidence>
<dbReference type="Pfam" id="PF00732">
    <property type="entry name" value="GMC_oxred_N"/>
    <property type="match status" value="1"/>
</dbReference>
<keyword evidence="5 17" id="KW-0285">Flavoprotein</keyword>
<evidence type="ECO:0000256" key="17">
    <source>
        <dbReference type="RuleBase" id="RU003968"/>
    </source>
</evidence>
<dbReference type="InterPro" id="IPR036188">
    <property type="entry name" value="FAD/NAD-bd_sf"/>
</dbReference>
<dbReference type="SUPFAM" id="SSF51905">
    <property type="entry name" value="FAD/NAD(P)-binding domain"/>
    <property type="match status" value="1"/>
</dbReference>
<sequence length="1260" mass="138744">MIGIGKAAGLYHTVKGEGQDVFLGCGLGGTSLINAGVFLKPDERLLEAAEWPKEIRENPAGLEQYYVRAERMLQPTAFPTRYPKPRKLAVFERQADSLGLQDNFYRPPLTTTFCSSTNQAGIHMGESTGSGNECTGVNDGSKNSVLVTYLYDAWARGAELFCGINVRHVKKEDRGKGYKVFYEVSNGGGGKTKKWVRAREVVFLGAGALGTTEVLLRSQRYGLDTSPLLGQKFTGNGDMLAFAYNCKHDIGSLGHEALGKMSSKSCGPTITACIDMRGSTHAKNVRDGYIIQDGAIPGALAPVIQSLLETQTTAIPSESSSTRGNLLARLKNWILGPYARGGSVNRTLVYLTMSHDENEGQMVLEDDAVVLRWSGIGSQKRSAHLDSVLLEMTENLGGKLVKAPCITVHPLGGAIMSDDGTGLGGVVNHRGQLLVGKGHEVYEGIICVDGSIIPTSLGVNPCATITALAERSCDLIAQERGWKTDHSSNGRLSPAKDPLVLVLPESTKTIRLNTIEDSIEGVRFEEVMRGHIHLGNHVSDFNDAEKVAREASSSAQLALTVDARRNRNGSYQGVPFGTFACGALSHDPLMVTGGTVEFFTIDEEVADAVNIVYKVDLLSTDGARYGFHGYKRLNSAAAFSVSRTWGVTTTLYTTITGYDGVVVGRGILHLSLHDFFSELQSLRSRTTIGGMSNMQAQARFLKLFATNIASYMFSPFRRLQYPTPSTGKSGYFEKAIPTVTMLTADDGVRFPIKLWQPPSGTQEKHTPIVFIPGASVDDQMFSLPTVPTNTIDYFTSLGYRCYVPILRFGVGEEARKGDTVYDARLDVRAAMQYVREREQERKIYAVVHCLGSIATGIALLKGNVEASWLKGMTCSQVFTNLLFSPDNDFKARHPILIKAYETLAGSWFPCHSSSSSPWVQFLLDQILRFYPVGTRSEICNSAVCHRCDVPFGRCWTHANLNHATHEHLGHWFDGIHTNFLSHLSNMGAMPPYHVRSNRPVFEDLLTQTNLERLKGLSICLLSGAENAVWSQQSTKSSYDLLRECFPEVKYERVVVKGYGHLDCWMGKHAHVDIFPRVARHLAVCEEAEEGCETTVIGKGYEEDGYVDVAAEGYNSRVSDLLYGMHDILLAYSKPTMDRFRSQLADLLKRTVSSSPHLLERKGWEGNFVRNSMGEMAATAVLLGKGNSGDLVRVVTDITLALVDGWSMDQLDEVHFWRLPDEEKELNLVGVVALTKMFIVEWSNEFDYQMYHDLPVNLKFA</sequence>
<proteinExistence type="inferred from homology"/>
<dbReference type="Proteomes" id="UP000293195">
    <property type="component" value="Unassembled WGS sequence"/>
</dbReference>
<evidence type="ECO:0000259" key="18">
    <source>
        <dbReference type="PROSITE" id="PS00623"/>
    </source>
</evidence>
<comment type="cofactor">
    <cofactor evidence="1">
        <name>FAD</name>
        <dbReference type="ChEBI" id="CHEBI:57692"/>
    </cofactor>
</comment>
<evidence type="ECO:0000256" key="14">
    <source>
        <dbReference type="ARBA" id="ARBA00049723"/>
    </source>
</evidence>
<keyword evidence="7" id="KW-0560">Oxidoreductase</keyword>
<dbReference type="InterPro" id="IPR007867">
    <property type="entry name" value="GMC_OxRtase_C"/>
</dbReference>
<evidence type="ECO:0000256" key="4">
    <source>
        <dbReference type="ARBA" id="ARBA00022548"/>
    </source>
</evidence>
<dbReference type="PROSITE" id="PS00623">
    <property type="entry name" value="GMC_OXRED_1"/>
    <property type="match status" value="1"/>
</dbReference>
<evidence type="ECO:0000256" key="6">
    <source>
        <dbReference type="ARBA" id="ARBA00022827"/>
    </source>
</evidence>
<keyword evidence="4" id="KW-0153">Cholesterol metabolism</keyword>
<comment type="similarity">
    <text evidence="3 17">Belongs to the GMC oxidoreductase family.</text>
</comment>
<dbReference type="Gene3D" id="3.40.50.1820">
    <property type="entry name" value="alpha/beta hydrolase"/>
    <property type="match status" value="1"/>
</dbReference>
<evidence type="ECO:0000256" key="15">
    <source>
        <dbReference type="ARBA" id="ARBA00049744"/>
    </source>
</evidence>
<evidence type="ECO:0000313" key="19">
    <source>
        <dbReference type="EMBL" id="RYO03494.1"/>
    </source>
</evidence>